<dbReference type="Pfam" id="PF13193">
    <property type="entry name" value="AMP-binding_C"/>
    <property type="match status" value="1"/>
</dbReference>
<dbReference type="InterPro" id="IPR020845">
    <property type="entry name" value="AMP-binding_CS"/>
</dbReference>
<dbReference type="SUPFAM" id="SSF56801">
    <property type="entry name" value="Acetyl-CoA synthetase-like"/>
    <property type="match status" value="1"/>
</dbReference>
<proteinExistence type="inferred from homology"/>
<dbReference type="FunFam" id="3.30.300.30:FF:000008">
    <property type="entry name" value="2,3-dihydroxybenzoate-AMP ligase"/>
    <property type="match status" value="1"/>
</dbReference>
<dbReference type="AlphaFoldDB" id="A0A975B5D8"/>
<evidence type="ECO:0000313" key="6">
    <source>
        <dbReference type="Proteomes" id="UP000663720"/>
    </source>
</evidence>
<dbReference type="GO" id="GO:0006631">
    <property type="term" value="P:fatty acid metabolic process"/>
    <property type="evidence" value="ECO:0007669"/>
    <property type="project" value="TreeGrafter"/>
</dbReference>
<dbReference type="PANTHER" id="PTHR43201">
    <property type="entry name" value="ACYL-COA SYNTHETASE"/>
    <property type="match status" value="1"/>
</dbReference>
<evidence type="ECO:0000256" key="2">
    <source>
        <dbReference type="ARBA" id="ARBA00022598"/>
    </source>
</evidence>
<dbReference type="GO" id="GO:0031956">
    <property type="term" value="F:medium-chain fatty acid-CoA ligase activity"/>
    <property type="evidence" value="ECO:0007669"/>
    <property type="project" value="TreeGrafter"/>
</dbReference>
<gene>
    <name evidence="5" type="ORF">dnl_13580</name>
</gene>
<dbReference type="InterPro" id="IPR045851">
    <property type="entry name" value="AMP-bd_C_sf"/>
</dbReference>
<dbReference type="InterPro" id="IPR042099">
    <property type="entry name" value="ANL_N_sf"/>
</dbReference>
<organism evidence="5 6">
    <name type="scientific">Desulfonema limicola</name>
    <dbReference type="NCBI Taxonomy" id="45656"/>
    <lineage>
        <taxon>Bacteria</taxon>
        <taxon>Pseudomonadati</taxon>
        <taxon>Thermodesulfobacteriota</taxon>
        <taxon>Desulfobacteria</taxon>
        <taxon>Desulfobacterales</taxon>
        <taxon>Desulfococcaceae</taxon>
        <taxon>Desulfonema</taxon>
    </lineage>
</organism>
<dbReference type="PROSITE" id="PS00455">
    <property type="entry name" value="AMP_BINDING"/>
    <property type="match status" value="1"/>
</dbReference>
<feature type="domain" description="AMP-binding enzyme C-terminal" evidence="4">
    <location>
        <begin position="426"/>
        <end position="501"/>
    </location>
</feature>
<dbReference type="InterPro" id="IPR000873">
    <property type="entry name" value="AMP-dep_synth/lig_dom"/>
</dbReference>
<keyword evidence="6" id="KW-1185">Reference proteome</keyword>
<dbReference type="Gene3D" id="3.40.50.12780">
    <property type="entry name" value="N-terminal domain of ligase-like"/>
    <property type="match status" value="1"/>
</dbReference>
<dbReference type="EMBL" id="CP061799">
    <property type="protein sequence ID" value="QTA79105.1"/>
    <property type="molecule type" value="Genomic_DNA"/>
</dbReference>
<evidence type="ECO:0000256" key="1">
    <source>
        <dbReference type="ARBA" id="ARBA00006432"/>
    </source>
</evidence>
<evidence type="ECO:0000259" key="4">
    <source>
        <dbReference type="Pfam" id="PF13193"/>
    </source>
</evidence>
<name>A0A975B5D8_9BACT</name>
<dbReference type="Pfam" id="PF00501">
    <property type="entry name" value="AMP-binding"/>
    <property type="match status" value="1"/>
</dbReference>
<comment type="similarity">
    <text evidence="1">Belongs to the ATP-dependent AMP-binding enzyme family.</text>
</comment>
<dbReference type="KEGG" id="dli:dnl_13580"/>
<dbReference type="InterPro" id="IPR025110">
    <property type="entry name" value="AMP-bd_C"/>
</dbReference>
<sequence length="512" mass="57415">MSYLIHHFLEKSSDLNPGKEAVIHGNNRYTYQEIEAKANQTANWLLQSGIKKGDRVAILLRNSVEYIYSYYGVLKTGAIAVPFNTGLEGLELGEMLKDCSAKVLISETYFSKLIINICKSISCLNLIAFSDKKINIDDNKIKCIQFSDIYPEFSSNRPHIPCIDQDISSIIYTSGSTGKPKGVMLSHLNIVSNTRSIVSYLHLTEKDKCMVILPFYYVYGKSLLNTHFKVSGTIIIDNRFTFPNAVLKNMIEEKATGFAGVPSTYSILVNRSSMAKMNFPSLRYITQAGGHMPVQVRQQLLEIFPDKQIFIMYGATEASARLAYLEPDQLGQKIKSFGRAIPNVEIRIVDENSEEVPPDYEGEITARGSNIMTGYWNAPGETSKVLKNGWYYTGDLGIRDKDGFLYITGRKKDMIKSGIYKISANEIEEVLYKYPGIHEAAVIGLPDDILGESINAAVVPKPGNTLEPDEIMKFCNERLPSYKVPKTIKISKNLPKNEAGKVLKKQIKEIFK</sequence>
<dbReference type="RefSeq" id="WP_207690888.1">
    <property type="nucleotide sequence ID" value="NZ_CP061799.1"/>
</dbReference>
<evidence type="ECO:0000259" key="3">
    <source>
        <dbReference type="Pfam" id="PF00501"/>
    </source>
</evidence>
<dbReference type="Gene3D" id="3.30.300.30">
    <property type="match status" value="1"/>
</dbReference>
<keyword evidence="2 5" id="KW-0436">Ligase</keyword>
<reference evidence="5" key="1">
    <citation type="journal article" date="2021" name="Microb. Physiol.">
        <title>Proteogenomic Insights into the Physiology of Marine, Sulfate-Reducing, Filamentous Desulfonema limicola and Desulfonema magnum.</title>
        <authorList>
            <person name="Schnaars V."/>
            <person name="Wohlbrand L."/>
            <person name="Scheve S."/>
            <person name="Hinrichs C."/>
            <person name="Reinhardt R."/>
            <person name="Rabus R."/>
        </authorList>
    </citation>
    <scope>NUCLEOTIDE SEQUENCE</scope>
    <source>
        <strain evidence="5">5ac10</strain>
    </source>
</reference>
<dbReference type="Proteomes" id="UP000663720">
    <property type="component" value="Chromosome"/>
</dbReference>
<dbReference type="PANTHER" id="PTHR43201:SF5">
    <property type="entry name" value="MEDIUM-CHAIN ACYL-COA LIGASE ACSF2, MITOCHONDRIAL"/>
    <property type="match status" value="1"/>
</dbReference>
<feature type="domain" description="AMP-dependent synthetase/ligase" evidence="3">
    <location>
        <begin position="10"/>
        <end position="376"/>
    </location>
</feature>
<protein>
    <submittedName>
        <fullName evidence="5">AMP-dependent synthetase and ligase</fullName>
    </submittedName>
</protein>
<accession>A0A975B5D8</accession>
<evidence type="ECO:0000313" key="5">
    <source>
        <dbReference type="EMBL" id="QTA79105.1"/>
    </source>
</evidence>